<dbReference type="GO" id="GO:0005524">
    <property type="term" value="F:ATP binding"/>
    <property type="evidence" value="ECO:0007669"/>
    <property type="project" value="InterPro"/>
</dbReference>
<organism evidence="1 2">
    <name type="scientific">Candidatus Daviesbacteria bacterium GW2011_GWA2_38_24</name>
    <dbReference type="NCBI Taxonomy" id="1618422"/>
    <lineage>
        <taxon>Bacteria</taxon>
        <taxon>Candidatus Daviesiibacteriota</taxon>
    </lineage>
</organism>
<reference evidence="1 2" key="1">
    <citation type="journal article" date="2015" name="Nature">
        <title>rRNA introns, odd ribosomes, and small enigmatic genomes across a large radiation of phyla.</title>
        <authorList>
            <person name="Brown C.T."/>
            <person name="Hug L.A."/>
            <person name="Thomas B.C."/>
            <person name="Sharon I."/>
            <person name="Castelle C.J."/>
            <person name="Singh A."/>
            <person name="Wilkins M.J."/>
            <person name="Williams K.H."/>
            <person name="Banfield J.F."/>
        </authorList>
    </citation>
    <scope>NUCLEOTIDE SEQUENCE [LARGE SCALE GENOMIC DNA]</scope>
</reference>
<dbReference type="GO" id="GO:0004222">
    <property type="term" value="F:metalloendopeptidase activity"/>
    <property type="evidence" value="ECO:0007669"/>
    <property type="project" value="InterPro"/>
</dbReference>
<accession>A0A0G0MQF7</accession>
<protein>
    <submittedName>
        <fullName evidence="1">Uncharacterized protein</fullName>
    </submittedName>
</protein>
<dbReference type="Proteomes" id="UP000034235">
    <property type="component" value="Unassembled WGS sequence"/>
</dbReference>
<gene>
    <name evidence="1" type="ORF">US86_C0001G0063</name>
</gene>
<evidence type="ECO:0000313" key="1">
    <source>
        <dbReference type="EMBL" id="KKQ67136.1"/>
    </source>
</evidence>
<dbReference type="InterPro" id="IPR037219">
    <property type="entry name" value="Peptidase_M41-like"/>
</dbReference>
<name>A0A0G0MQF7_9BACT</name>
<proteinExistence type="predicted"/>
<dbReference type="GO" id="GO:0006508">
    <property type="term" value="P:proteolysis"/>
    <property type="evidence" value="ECO:0007669"/>
    <property type="project" value="InterPro"/>
</dbReference>
<dbReference type="EMBL" id="LBUP01000001">
    <property type="protein sequence ID" value="KKQ67136.1"/>
    <property type="molecule type" value="Genomic_DNA"/>
</dbReference>
<comment type="caution">
    <text evidence="1">The sequence shown here is derived from an EMBL/GenBank/DDBJ whole genome shotgun (WGS) entry which is preliminary data.</text>
</comment>
<evidence type="ECO:0000313" key="2">
    <source>
        <dbReference type="Proteomes" id="UP000034235"/>
    </source>
</evidence>
<dbReference type="AlphaFoldDB" id="A0A0G0MQF7"/>
<sequence>MEREKAQKALQALPLEDQTWAEKGYRFGHITLEVLSDHRKIREEREEFETAEHEARHATLAENNGATGITMSLRPEGNALGTTRFSLGRSLSPVEHLRRFMAIGAASIVGEGGDMYNIPRGCGGDIGQIRFAARLIEVITRGKESAESTVADAMSSAKQTLSMVGSHYIEQQAWRLYRQKVV</sequence>
<dbReference type="GO" id="GO:0004176">
    <property type="term" value="F:ATP-dependent peptidase activity"/>
    <property type="evidence" value="ECO:0007669"/>
    <property type="project" value="InterPro"/>
</dbReference>
<dbReference type="SUPFAM" id="SSF140990">
    <property type="entry name" value="FtsH protease domain-like"/>
    <property type="match status" value="1"/>
</dbReference>